<evidence type="ECO:0000313" key="3">
    <source>
        <dbReference type="Proteomes" id="UP001524435"/>
    </source>
</evidence>
<organism evidence="2 3">
    <name type="scientific">Massilicoli timonensis</name>
    <dbReference type="NCBI Taxonomy" id="2015901"/>
    <lineage>
        <taxon>Bacteria</taxon>
        <taxon>Bacillati</taxon>
        <taxon>Bacillota</taxon>
        <taxon>Erysipelotrichia</taxon>
        <taxon>Erysipelotrichales</taxon>
        <taxon>Erysipelotrichaceae</taxon>
        <taxon>Massilicoli</taxon>
    </lineage>
</organism>
<feature type="transmembrane region" description="Helical" evidence="1">
    <location>
        <begin position="123"/>
        <end position="143"/>
    </location>
</feature>
<comment type="caution">
    <text evidence="2">The sequence shown here is derived from an EMBL/GenBank/DDBJ whole genome shotgun (WGS) entry which is preliminary data.</text>
</comment>
<gene>
    <name evidence="2" type="ORF">NE663_09825</name>
</gene>
<dbReference type="RefSeq" id="WP_102268066.1">
    <property type="nucleotide sequence ID" value="NZ_CANTYB010000011.1"/>
</dbReference>
<keyword evidence="1" id="KW-0472">Membrane</keyword>
<keyword evidence="3" id="KW-1185">Reference proteome</keyword>
<sequence>MGLFTRNKEVVLQGRNIYRDKHNRYVYYKKSNHVGYVITPEKYSTFQMIGMRYILGVTAAALIYSFHVDVLIAALIGVVIIGALEFQLRFRLLPHLTQIPDFDVSDKPGVIENLADKADTGKLILLGVLYLVFAALFVLLAIENEYDEVVIWICCGAICIGAIYYAALHFLAAHYRQKHPKVTKEKQIKLKIKK</sequence>
<accession>A0ABT1SMU9</accession>
<reference evidence="2 3" key="1">
    <citation type="submission" date="2022-06" db="EMBL/GenBank/DDBJ databases">
        <title>Isolation of gut microbiota from human fecal samples.</title>
        <authorList>
            <person name="Pamer E.G."/>
            <person name="Barat B."/>
            <person name="Waligurski E."/>
            <person name="Medina S."/>
            <person name="Paddock L."/>
            <person name="Mostad J."/>
        </authorList>
    </citation>
    <scope>NUCLEOTIDE SEQUENCE [LARGE SCALE GENOMIC DNA]</scope>
    <source>
        <strain evidence="2 3">DFI.6.1</strain>
    </source>
</reference>
<feature type="transmembrane region" description="Helical" evidence="1">
    <location>
        <begin position="149"/>
        <end position="171"/>
    </location>
</feature>
<keyword evidence="1" id="KW-0812">Transmembrane</keyword>
<feature type="transmembrane region" description="Helical" evidence="1">
    <location>
        <begin position="53"/>
        <end position="84"/>
    </location>
</feature>
<dbReference type="Proteomes" id="UP001524435">
    <property type="component" value="Unassembled WGS sequence"/>
</dbReference>
<proteinExistence type="predicted"/>
<name>A0ABT1SMU9_9FIRM</name>
<dbReference type="EMBL" id="JANGCH010000018">
    <property type="protein sequence ID" value="MCQ5122555.1"/>
    <property type="molecule type" value="Genomic_DNA"/>
</dbReference>
<keyword evidence="1" id="KW-1133">Transmembrane helix</keyword>
<evidence type="ECO:0000313" key="2">
    <source>
        <dbReference type="EMBL" id="MCQ5122555.1"/>
    </source>
</evidence>
<evidence type="ECO:0000256" key="1">
    <source>
        <dbReference type="SAM" id="Phobius"/>
    </source>
</evidence>
<protein>
    <submittedName>
        <fullName evidence="2">Uncharacterized protein</fullName>
    </submittedName>
</protein>